<organism evidence="1 2">
    <name type="scientific">Lipomyces kononenkoae</name>
    <name type="common">Yeast</name>
    <dbReference type="NCBI Taxonomy" id="34357"/>
    <lineage>
        <taxon>Eukaryota</taxon>
        <taxon>Fungi</taxon>
        <taxon>Dikarya</taxon>
        <taxon>Ascomycota</taxon>
        <taxon>Saccharomycotina</taxon>
        <taxon>Lipomycetes</taxon>
        <taxon>Lipomycetales</taxon>
        <taxon>Lipomycetaceae</taxon>
        <taxon>Lipomyces</taxon>
    </lineage>
</organism>
<accession>A0ACC3T933</accession>
<protein>
    <submittedName>
        <fullName evidence="1">Amidase signature domain-containing protein</fullName>
    </submittedName>
</protein>
<evidence type="ECO:0000313" key="1">
    <source>
        <dbReference type="EMBL" id="KAK9240126.1"/>
    </source>
</evidence>
<gene>
    <name evidence="1" type="ORF">V1525DRAFT_448300</name>
</gene>
<dbReference type="EMBL" id="MU971341">
    <property type="protein sequence ID" value="KAK9240126.1"/>
    <property type="molecule type" value="Genomic_DNA"/>
</dbReference>
<sequence>MAPLSLVTAKPCPFALPENRTALVVIDMQKDFLLKNGYGYLQCPSEEVFEQVSSVIEPTAKAIAAARKLGLHVIHTREGHVSDLSDCPPTKRLRQATANPDRHKLVIGTDGPMGRLLVRGSDGHDIVDEVKPLRDEPVLDKPGKGSFYNTDFHQMLVSRGITHILLAGVTTECCVATTFREANDHGFECCVLTDCTGGFDGTIVSATMDLFCAYDGLLGYNCSSKPLLELAATVSSIPPSVGDGVFDISVASLRSAYRTTNLTPAKVMEYIYEQIAKPESAVIFSKVIDREDALKALPEPAIVADVADMPYFYGIPFTVSENFDIENSKLIKDLLASGAILIGSTKIEYTGVGVIGVSNPEITSEYSDEYIAGGYSYGPALAIAKGLGSFALGLDTDGSARIPAAFSGVVGYNVSKGLLPSDNIAKFCPSVDSVTIIATTVPDARAVFAELRGQDLTDPYSVPDRVIPIKSVDYRGPKDGGFRFAVPDDLSLLSSDYKTGFAAFIEKAESLGGTMVDIDWSVVTKASKLVGPLLDVERVAFSTASTSADPVVAKVQEAVNATAAGMPAFKVFQDMDALRLLKTELYMSFEGAAGIDVIISPAAPYHPTFADVAANPVDVNGDLSIFTKHTNAFDMCAVTLKANEYGPLKLPFGVMISAPMGMDGRMLDIAQALA</sequence>
<dbReference type="Proteomes" id="UP001433508">
    <property type="component" value="Unassembled WGS sequence"/>
</dbReference>
<evidence type="ECO:0000313" key="2">
    <source>
        <dbReference type="Proteomes" id="UP001433508"/>
    </source>
</evidence>
<reference evidence="2" key="1">
    <citation type="journal article" date="2024" name="Front. Bioeng. Biotechnol.">
        <title>Genome-scale model development and genomic sequencing of the oleaginous clade Lipomyces.</title>
        <authorList>
            <person name="Czajka J.J."/>
            <person name="Han Y."/>
            <person name="Kim J."/>
            <person name="Mondo S.J."/>
            <person name="Hofstad B.A."/>
            <person name="Robles A."/>
            <person name="Haridas S."/>
            <person name="Riley R."/>
            <person name="LaButti K."/>
            <person name="Pangilinan J."/>
            <person name="Andreopoulos W."/>
            <person name="Lipzen A."/>
            <person name="Yan J."/>
            <person name="Wang M."/>
            <person name="Ng V."/>
            <person name="Grigoriev I.V."/>
            <person name="Spatafora J.W."/>
            <person name="Magnuson J.K."/>
            <person name="Baker S.E."/>
            <person name="Pomraning K.R."/>
        </authorList>
    </citation>
    <scope>NUCLEOTIDE SEQUENCE [LARGE SCALE GENOMIC DNA]</scope>
    <source>
        <strain evidence="2">CBS 7786</strain>
    </source>
</reference>
<comment type="caution">
    <text evidence="1">The sequence shown here is derived from an EMBL/GenBank/DDBJ whole genome shotgun (WGS) entry which is preliminary data.</text>
</comment>
<keyword evidence="2" id="KW-1185">Reference proteome</keyword>
<proteinExistence type="predicted"/>
<name>A0ACC3T933_LIPKO</name>